<feature type="non-terminal residue" evidence="2">
    <location>
        <position position="1"/>
    </location>
</feature>
<evidence type="ECO:0000256" key="1">
    <source>
        <dbReference type="SAM" id="MobiDB-lite"/>
    </source>
</evidence>
<name>A0AAV5SQM4_9BILA</name>
<gene>
    <name evidence="2" type="ORF">PENTCL1PPCAC_7852</name>
</gene>
<dbReference type="Proteomes" id="UP001432027">
    <property type="component" value="Unassembled WGS sequence"/>
</dbReference>
<evidence type="ECO:0008006" key="4">
    <source>
        <dbReference type="Google" id="ProtNLM"/>
    </source>
</evidence>
<accession>A0AAV5SQM4</accession>
<feature type="region of interest" description="Disordered" evidence="1">
    <location>
        <begin position="34"/>
        <end position="53"/>
    </location>
</feature>
<dbReference type="AlphaFoldDB" id="A0AAV5SQM4"/>
<organism evidence="2 3">
    <name type="scientific">Pristionchus entomophagus</name>
    <dbReference type="NCBI Taxonomy" id="358040"/>
    <lineage>
        <taxon>Eukaryota</taxon>
        <taxon>Metazoa</taxon>
        <taxon>Ecdysozoa</taxon>
        <taxon>Nematoda</taxon>
        <taxon>Chromadorea</taxon>
        <taxon>Rhabditida</taxon>
        <taxon>Rhabditina</taxon>
        <taxon>Diplogasteromorpha</taxon>
        <taxon>Diplogasteroidea</taxon>
        <taxon>Neodiplogasteridae</taxon>
        <taxon>Pristionchus</taxon>
    </lineage>
</organism>
<protein>
    <recommendedName>
        <fullName evidence="4">Ribosomal protein</fullName>
    </recommendedName>
</protein>
<keyword evidence="3" id="KW-1185">Reference proteome</keyword>
<proteinExistence type="predicted"/>
<comment type="caution">
    <text evidence="2">The sequence shown here is derived from an EMBL/GenBank/DDBJ whole genome shotgun (WGS) entry which is preliminary data.</text>
</comment>
<dbReference type="EMBL" id="BTSX01000002">
    <property type="protein sequence ID" value="GMS85677.1"/>
    <property type="molecule type" value="Genomic_DNA"/>
</dbReference>
<sequence length="150" mass="16978">VSSLKHLQILLQQHVIRRLWGSFRDARAVQGGVADGRPVRGHRPELRRPLGTSRQHMSKNARFLLSVRISAISEVASRGEKAHAEQPLQLPAARLKAVLQQKSRQAESRVIVDLRVVHHVPHTIEQGRILNDDGREIDMAQGHLELPRFE</sequence>
<reference evidence="2" key="1">
    <citation type="submission" date="2023-10" db="EMBL/GenBank/DDBJ databases">
        <title>Genome assembly of Pristionchus species.</title>
        <authorList>
            <person name="Yoshida K."/>
            <person name="Sommer R.J."/>
        </authorList>
    </citation>
    <scope>NUCLEOTIDE SEQUENCE</scope>
    <source>
        <strain evidence="2">RS0144</strain>
    </source>
</reference>
<evidence type="ECO:0000313" key="3">
    <source>
        <dbReference type="Proteomes" id="UP001432027"/>
    </source>
</evidence>
<evidence type="ECO:0000313" key="2">
    <source>
        <dbReference type="EMBL" id="GMS85677.1"/>
    </source>
</evidence>